<feature type="transmembrane region" description="Helical" evidence="5">
    <location>
        <begin position="361"/>
        <end position="379"/>
    </location>
</feature>
<dbReference type="GO" id="GO:0016874">
    <property type="term" value="F:ligase activity"/>
    <property type="evidence" value="ECO:0007669"/>
    <property type="project" value="UniProtKB-KW"/>
</dbReference>
<reference evidence="7 8" key="1">
    <citation type="submission" date="2022-02" db="EMBL/GenBank/DDBJ databases">
        <title>Halomonas fukangensis sp. nov., a halophilic bacterium isolated from a bulk soil of Kalidium foliatum at Fukang.</title>
        <authorList>
            <person name="Huang Y."/>
        </authorList>
    </citation>
    <scope>NUCLEOTIDE SEQUENCE [LARGE SCALE GENOMIC DNA]</scope>
    <source>
        <strain evidence="7 8">EGI 63088</strain>
    </source>
</reference>
<keyword evidence="2 5" id="KW-0812">Transmembrane</keyword>
<comment type="subcellular location">
    <subcellularLocation>
        <location evidence="1">Membrane</location>
        <topology evidence="1">Multi-pass membrane protein</topology>
    </subcellularLocation>
</comment>
<dbReference type="PANTHER" id="PTHR37422">
    <property type="entry name" value="TEICHURONIC ACID BIOSYNTHESIS PROTEIN TUAE"/>
    <property type="match status" value="1"/>
</dbReference>
<keyword evidence="4 5" id="KW-0472">Membrane</keyword>
<organism evidence="7 8">
    <name type="scientific">Halomonas flagellata</name>
    <dbReference type="NCBI Taxonomy" id="2920385"/>
    <lineage>
        <taxon>Bacteria</taxon>
        <taxon>Pseudomonadati</taxon>
        <taxon>Pseudomonadota</taxon>
        <taxon>Gammaproteobacteria</taxon>
        <taxon>Oceanospirillales</taxon>
        <taxon>Halomonadaceae</taxon>
        <taxon>Halomonas</taxon>
    </lineage>
</organism>
<protein>
    <submittedName>
        <fullName evidence="7">O-antigen ligase family protein</fullName>
    </submittedName>
</protein>
<proteinExistence type="predicted"/>
<evidence type="ECO:0000256" key="3">
    <source>
        <dbReference type="ARBA" id="ARBA00022989"/>
    </source>
</evidence>
<feature type="domain" description="O-antigen ligase-related" evidence="6">
    <location>
        <begin position="183"/>
        <end position="340"/>
    </location>
</feature>
<gene>
    <name evidence="7" type="ORF">MKP05_20215</name>
</gene>
<feature type="transmembrane region" description="Helical" evidence="5">
    <location>
        <begin position="61"/>
        <end position="81"/>
    </location>
</feature>
<feature type="transmembrane region" description="Helical" evidence="5">
    <location>
        <begin position="10"/>
        <end position="27"/>
    </location>
</feature>
<keyword evidence="7" id="KW-0436">Ligase</keyword>
<dbReference type="InterPro" id="IPR051533">
    <property type="entry name" value="WaaL-like"/>
</dbReference>
<dbReference type="Proteomes" id="UP001202117">
    <property type="component" value="Unassembled WGS sequence"/>
</dbReference>
<dbReference type="PANTHER" id="PTHR37422:SF17">
    <property type="entry name" value="O-ANTIGEN LIGASE"/>
    <property type="match status" value="1"/>
</dbReference>
<feature type="transmembrane region" description="Helical" evidence="5">
    <location>
        <begin position="223"/>
        <end position="241"/>
    </location>
</feature>
<feature type="transmembrane region" description="Helical" evidence="5">
    <location>
        <begin position="385"/>
        <end position="404"/>
    </location>
</feature>
<evidence type="ECO:0000313" key="8">
    <source>
        <dbReference type="Proteomes" id="UP001202117"/>
    </source>
</evidence>
<dbReference type="InterPro" id="IPR007016">
    <property type="entry name" value="O-antigen_ligase-rel_domated"/>
</dbReference>
<dbReference type="EMBL" id="JAKVPY010000041">
    <property type="protein sequence ID" value="MCH4565428.1"/>
    <property type="molecule type" value="Genomic_DNA"/>
</dbReference>
<keyword evidence="3 5" id="KW-1133">Transmembrane helix</keyword>
<feature type="transmembrane region" description="Helical" evidence="5">
    <location>
        <begin position="33"/>
        <end position="49"/>
    </location>
</feature>
<feature type="transmembrane region" description="Helical" evidence="5">
    <location>
        <begin position="116"/>
        <end position="137"/>
    </location>
</feature>
<evidence type="ECO:0000313" key="7">
    <source>
        <dbReference type="EMBL" id="MCH4565428.1"/>
    </source>
</evidence>
<evidence type="ECO:0000259" key="6">
    <source>
        <dbReference type="Pfam" id="PF04932"/>
    </source>
</evidence>
<dbReference type="RefSeq" id="WP_240569970.1">
    <property type="nucleotide sequence ID" value="NZ_JAKVPY010000041.1"/>
</dbReference>
<evidence type="ECO:0000256" key="1">
    <source>
        <dbReference type="ARBA" id="ARBA00004141"/>
    </source>
</evidence>
<evidence type="ECO:0000256" key="5">
    <source>
        <dbReference type="SAM" id="Phobius"/>
    </source>
</evidence>
<sequence length="412" mass="45324">MNSVFSRERAVSLNAGALFLVLVLLIATPVRSHIVIALVMLYALAYLVVHRASLAVNRFDWAVIGLISLYLVSQLPAFVLADFESRYLSAPLHMVASIPVYLMLRHAAPAISLGQYRRWLEGGAVIGSLGGALLALYQTQWLGWHRADGFLFSINFGYLACALAFICAALMRGSTHKAWLLLGALAATLSVILTLTRGAILAVPLLLGWLLVLNADRLGWHRLIATGVAFLMLVFGSYFILPTVQDRVDYTILEFSKIIRHDFSGTSSGGRIELWTSAIRAFIERPLIGLTYNEREALNATLVDQGALTEWVLTVSRSHAHSQYFEMLATGGGLGIVALLGYLVAPGLYQFRLYRQDRSNTYALTGLLFTSGFGIYGLTEVALQHEMIAAFYAYVQVTLLVLALKHRETRAA</sequence>
<dbReference type="Pfam" id="PF04932">
    <property type="entry name" value="Wzy_C"/>
    <property type="match status" value="1"/>
</dbReference>
<accession>A0ABS9RZY7</accession>
<name>A0ABS9RZY7_9GAMM</name>
<keyword evidence="8" id="KW-1185">Reference proteome</keyword>
<feature type="transmembrane region" description="Helical" evidence="5">
    <location>
        <begin position="87"/>
        <end position="104"/>
    </location>
</feature>
<feature type="transmembrane region" description="Helical" evidence="5">
    <location>
        <begin position="199"/>
        <end position="216"/>
    </location>
</feature>
<evidence type="ECO:0000256" key="4">
    <source>
        <dbReference type="ARBA" id="ARBA00023136"/>
    </source>
</evidence>
<comment type="caution">
    <text evidence="7">The sequence shown here is derived from an EMBL/GenBank/DDBJ whole genome shotgun (WGS) entry which is preliminary data.</text>
</comment>
<evidence type="ECO:0000256" key="2">
    <source>
        <dbReference type="ARBA" id="ARBA00022692"/>
    </source>
</evidence>
<feature type="transmembrane region" description="Helical" evidence="5">
    <location>
        <begin position="149"/>
        <end position="171"/>
    </location>
</feature>
<feature type="transmembrane region" description="Helical" evidence="5">
    <location>
        <begin position="327"/>
        <end position="349"/>
    </location>
</feature>